<comment type="caution">
    <text evidence="1">The sequence shown here is derived from an EMBL/GenBank/DDBJ whole genome shotgun (WGS) entry which is preliminary data.</text>
</comment>
<evidence type="ECO:0000313" key="1">
    <source>
        <dbReference type="EMBL" id="CAJ0919564.1"/>
    </source>
</evidence>
<name>A0ABN9KQA9_9NEOB</name>
<dbReference type="PANTHER" id="PTHR44444">
    <property type="entry name" value="PROTEIN SEL-1 HOMOLOG 3"/>
    <property type="match status" value="1"/>
</dbReference>
<reference evidence="1" key="1">
    <citation type="submission" date="2023-07" db="EMBL/GenBank/DDBJ databases">
        <authorList>
            <person name="Stuckert A."/>
        </authorList>
    </citation>
    <scope>NUCLEOTIDE SEQUENCE</scope>
</reference>
<sequence>MYATPLFFLTRKGQVHVQVQLTTGDDIATRSAFYLPLHIWVRLDFTVTKRKTDLIHSQNPEFTKKMSSVHTYFSSSVPVTTVIL</sequence>
<accession>A0ABN9KQA9</accession>
<dbReference type="EMBL" id="CAUEEQ010001359">
    <property type="protein sequence ID" value="CAJ0919564.1"/>
    <property type="molecule type" value="Genomic_DNA"/>
</dbReference>
<gene>
    <name evidence="1" type="ORF">RIMI_LOCUS1067960</name>
</gene>
<keyword evidence="2" id="KW-1185">Reference proteome</keyword>
<organism evidence="1 2">
    <name type="scientific">Ranitomeya imitator</name>
    <name type="common">mimic poison frog</name>
    <dbReference type="NCBI Taxonomy" id="111125"/>
    <lineage>
        <taxon>Eukaryota</taxon>
        <taxon>Metazoa</taxon>
        <taxon>Chordata</taxon>
        <taxon>Craniata</taxon>
        <taxon>Vertebrata</taxon>
        <taxon>Euteleostomi</taxon>
        <taxon>Amphibia</taxon>
        <taxon>Batrachia</taxon>
        <taxon>Anura</taxon>
        <taxon>Neobatrachia</taxon>
        <taxon>Hyloidea</taxon>
        <taxon>Dendrobatidae</taxon>
        <taxon>Dendrobatinae</taxon>
        <taxon>Ranitomeya</taxon>
    </lineage>
</organism>
<protein>
    <submittedName>
        <fullName evidence="1">Uncharacterized protein</fullName>
    </submittedName>
</protein>
<dbReference type="InterPro" id="IPR042756">
    <property type="entry name" value="Sel-1L3"/>
</dbReference>
<dbReference type="Proteomes" id="UP001176940">
    <property type="component" value="Unassembled WGS sequence"/>
</dbReference>
<proteinExistence type="predicted"/>
<dbReference type="PANTHER" id="PTHR44444:SF6">
    <property type="entry name" value="LAMININ G DOMAIN-CONTAINING PROTEIN"/>
    <property type="match status" value="1"/>
</dbReference>
<evidence type="ECO:0000313" key="2">
    <source>
        <dbReference type="Proteomes" id="UP001176940"/>
    </source>
</evidence>